<reference evidence="1" key="1">
    <citation type="submission" date="2020-05" db="EMBL/GenBank/DDBJ databases">
        <authorList>
            <person name="Chiriac C."/>
            <person name="Salcher M."/>
            <person name="Ghai R."/>
            <person name="Kavagutti S V."/>
        </authorList>
    </citation>
    <scope>NUCLEOTIDE SEQUENCE</scope>
</reference>
<gene>
    <name evidence="1" type="ORF">UFOPK3423_00664</name>
</gene>
<proteinExistence type="predicted"/>
<sequence length="226" mass="24665">MGDRDDGARVLGEMALKPADRLGVEVVRRLVEQQQVRSAQQQTAERNAAALAAGELGDVRVGRRQAQRVHRVLELRVETPRVRGIDLRLEVGKLVGGLVGVVRGELVEAVKQRLRLSDAVLDVALHVLGLVENRLLLEQADRRAGGQLRLATVVLVDPRHDPQDARLAGAVVAQHPDLRAWVEGQRDVLEHGLVGRVGLRELVHREDVLGSHGGDARADGREPAAR</sequence>
<evidence type="ECO:0000313" key="1">
    <source>
        <dbReference type="EMBL" id="CAB4869529.1"/>
    </source>
</evidence>
<dbReference type="AntiFam" id="ANF00142">
    <property type="entry name" value="Shadow ORF (opposite yadG)"/>
</dbReference>
<accession>A0A6J7DMK3</accession>
<dbReference type="EMBL" id="CAFBLQ010000054">
    <property type="protein sequence ID" value="CAB4869529.1"/>
    <property type="molecule type" value="Genomic_DNA"/>
</dbReference>
<protein>
    <submittedName>
        <fullName evidence="1">Unannotated protein</fullName>
    </submittedName>
</protein>
<name>A0A6J7DMK3_9ZZZZ</name>
<dbReference type="AlphaFoldDB" id="A0A6J7DMK3"/>
<organism evidence="1">
    <name type="scientific">freshwater metagenome</name>
    <dbReference type="NCBI Taxonomy" id="449393"/>
    <lineage>
        <taxon>unclassified sequences</taxon>
        <taxon>metagenomes</taxon>
        <taxon>ecological metagenomes</taxon>
    </lineage>
</organism>